<evidence type="ECO:0000256" key="3">
    <source>
        <dbReference type="RuleBase" id="RU361235"/>
    </source>
</evidence>
<proteinExistence type="inferred from homology"/>
<gene>
    <name evidence="5" type="ORF">HJ01_00522</name>
</gene>
<feature type="chain" id="PRO_5005134635" description="Carboxylic ester hydrolase" evidence="3">
    <location>
        <begin position="22"/>
        <end position="547"/>
    </location>
</feature>
<comment type="similarity">
    <text evidence="1 3">Belongs to the type-B carboxylesterase/lipase family.</text>
</comment>
<organism evidence="5 6">
    <name type="scientific">Flavobacterium frigoris (strain PS1)</name>
    <dbReference type="NCBI Taxonomy" id="1086011"/>
    <lineage>
        <taxon>Bacteria</taxon>
        <taxon>Pseudomonadati</taxon>
        <taxon>Bacteroidota</taxon>
        <taxon>Flavobacteriia</taxon>
        <taxon>Flavobacteriales</taxon>
        <taxon>Flavobacteriaceae</taxon>
        <taxon>Flavobacterium</taxon>
    </lineage>
</organism>
<dbReference type="EC" id="3.1.1.-" evidence="3"/>
<dbReference type="AlphaFoldDB" id="H7FN48"/>
<dbReference type="Pfam" id="PF00135">
    <property type="entry name" value="COesterase"/>
    <property type="match status" value="1"/>
</dbReference>
<dbReference type="SUPFAM" id="SSF53474">
    <property type="entry name" value="alpha/beta-Hydrolases"/>
    <property type="match status" value="1"/>
</dbReference>
<keyword evidence="6" id="KW-1185">Reference proteome</keyword>
<dbReference type="RefSeq" id="WP_007136699.1">
    <property type="nucleotide sequence ID" value="NZ_AHKF01000010.1"/>
</dbReference>
<dbReference type="Gene3D" id="3.40.50.1820">
    <property type="entry name" value="alpha/beta hydrolase"/>
    <property type="match status" value="1"/>
</dbReference>
<dbReference type="Proteomes" id="UP000005566">
    <property type="component" value="Unassembled WGS sequence"/>
</dbReference>
<feature type="signal peptide" evidence="3">
    <location>
        <begin position="1"/>
        <end position="21"/>
    </location>
</feature>
<dbReference type="GO" id="GO:0016787">
    <property type="term" value="F:hydrolase activity"/>
    <property type="evidence" value="ECO:0007669"/>
    <property type="project" value="UniProtKB-KW"/>
</dbReference>
<dbReference type="InterPro" id="IPR050309">
    <property type="entry name" value="Type-B_Carboxylest/Lipase"/>
</dbReference>
<evidence type="ECO:0000259" key="4">
    <source>
        <dbReference type="Pfam" id="PF00135"/>
    </source>
</evidence>
<dbReference type="EMBL" id="AHKF01000010">
    <property type="protein sequence ID" value="EIA09840.1"/>
    <property type="molecule type" value="Genomic_DNA"/>
</dbReference>
<feature type="domain" description="Carboxylesterase type B" evidence="4">
    <location>
        <begin position="33"/>
        <end position="533"/>
    </location>
</feature>
<comment type="caution">
    <text evidence="5">The sequence shown here is derived from an EMBL/GenBank/DDBJ whole genome shotgun (WGS) entry which is preliminary data.</text>
</comment>
<protein>
    <recommendedName>
        <fullName evidence="3">Carboxylic ester hydrolase</fullName>
        <ecNumber evidence="3">3.1.1.-</ecNumber>
    </recommendedName>
</protein>
<dbReference type="OrthoDB" id="9775851at2"/>
<sequence length="547" mass="60421">MYLKKIYLVLLLLVIPIIAKAQHAENQNAFPVQITTSNGIIEGEFDIKTNIQSFKGIPFAQPPIGNLRWKEPQSVINWNGIKQTKKFGPRGIQSNVFGDMGFRSDGMSEDCLYLNVWSTATSSSDKLPVLVYFYGGGFAAGDGSENRYDGENMAKKGIVTLTVNYRLGIWGFFSHPELTRESPNHASGNYGLLDQNAALKWVQANIAKFGGDPKRVTIAGESAGSIAVSAQMASPLSKGLITGAIGESGGSIYPTLAAVPLAEAEKTGLEFAQKIGASTLKDLRAMSTFELYQKSIGTSLGVFKTTIDGYFLPKLLPETFEAKQQAMIPLLLGWNSEEMTYKALTMGKDINNETYIQKVKELYGDKADEVLKLYPAGTLEVTEQSATDLAGDRFIAYSSWKWFDLHRKNSTQPIYRYYYSHPRPEMRDNSLEAGLAGGVIKKNSNTPKAPISKGAVHSAEIEYAMGNLASNKDYAWSEDDFKVSETMMNYFANFIKTGNPNGDGLPVWPKAKNEEKPEIMVIDVNSKSKKAENDARYLFLDKEYSKK</sequence>
<dbReference type="InterPro" id="IPR029058">
    <property type="entry name" value="AB_hydrolase_fold"/>
</dbReference>
<evidence type="ECO:0000313" key="5">
    <source>
        <dbReference type="EMBL" id="EIA09840.1"/>
    </source>
</evidence>
<evidence type="ECO:0000313" key="6">
    <source>
        <dbReference type="Proteomes" id="UP000005566"/>
    </source>
</evidence>
<dbReference type="STRING" id="1086011.HJ01_00522"/>
<evidence type="ECO:0000256" key="1">
    <source>
        <dbReference type="ARBA" id="ARBA00005964"/>
    </source>
</evidence>
<dbReference type="ESTHER" id="9flao-h7fn48">
    <property type="family name" value="Carb_B_Bacteria"/>
</dbReference>
<dbReference type="PATRIC" id="fig|1086011.3.peg.512"/>
<name>H7FN48_FLAFP</name>
<evidence type="ECO:0000256" key="2">
    <source>
        <dbReference type="ARBA" id="ARBA00022801"/>
    </source>
</evidence>
<dbReference type="eggNOG" id="COG2272">
    <property type="taxonomic scope" value="Bacteria"/>
</dbReference>
<reference evidence="5 6" key="1">
    <citation type="journal article" date="2014" name="Acta Crystallogr. D">
        <title>Structure-based characterization and antifreeze properties of a hyperactive ice-binding protein from the Antarctic bacterium Flavobacterium frigoris PS1.</title>
        <authorList>
            <person name="Do H."/>
            <person name="Kim S.J."/>
            <person name="Kim H.J."/>
            <person name="Lee J.H."/>
        </authorList>
    </citation>
    <scope>NUCLEOTIDE SEQUENCE [LARGE SCALE GENOMIC DNA]</scope>
    <source>
        <strain evidence="5 6">PS1</strain>
    </source>
</reference>
<dbReference type="PANTHER" id="PTHR11559">
    <property type="entry name" value="CARBOXYLESTERASE"/>
    <property type="match status" value="1"/>
</dbReference>
<dbReference type="PROSITE" id="PS00122">
    <property type="entry name" value="CARBOXYLESTERASE_B_1"/>
    <property type="match status" value="1"/>
</dbReference>
<keyword evidence="2 3" id="KW-0378">Hydrolase</keyword>
<keyword evidence="3" id="KW-0732">Signal</keyword>
<dbReference type="InterPro" id="IPR019826">
    <property type="entry name" value="Carboxylesterase_B_AS"/>
</dbReference>
<dbReference type="InterPro" id="IPR002018">
    <property type="entry name" value="CarbesteraseB"/>
</dbReference>
<accession>H7FN48</accession>